<feature type="domain" description="PA14" evidence="1">
    <location>
        <begin position="14"/>
        <end position="153"/>
    </location>
</feature>
<evidence type="ECO:0000259" key="1">
    <source>
        <dbReference type="PROSITE" id="PS51820"/>
    </source>
</evidence>
<proteinExistence type="predicted"/>
<dbReference type="SMART" id="SM00758">
    <property type="entry name" value="PA14"/>
    <property type="match status" value="1"/>
</dbReference>
<protein>
    <recommendedName>
        <fullName evidence="1">PA14 domain-containing protein</fullName>
    </recommendedName>
</protein>
<reference evidence="3" key="1">
    <citation type="journal article" date="2019" name="Int. J. Syst. Evol. Microbiol.">
        <title>The Global Catalogue of Microorganisms (GCM) 10K type strain sequencing project: providing services to taxonomists for standard genome sequencing and annotation.</title>
        <authorList>
            <consortium name="The Broad Institute Genomics Platform"/>
            <consortium name="The Broad Institute Genome Sequencing Center for Infectious Disease"/>
            <person name="Wu L."/>
            <person name="Ma J."/>
        </authorList>
    </citation>
    <scope>NUCLEOTIDE SEQUENCE [LARGE SCALE GENOMIC DNA]</scope>
    <source>
        <strain evidence="3">JCM 14370</strain>
    </source>
</reference>
<evidence type="ECO:0000313" key="2">
    <source>
        <dbReference type="EMBL" id="GGJ38549.1"/>
    </source>
</evidence>
<sequence>MPAAPVSQKATFSDTQQGLKAEYFDNADFTNKRLERLDAGVNFDWGGYSPAPYVSPESYSVRWSGSIKPQYSEEYTFYFAKNSDALSRVIVNGKVVIDNWSENTLSVGAGTIKLNSGELYDISIWYKRNSSQEKIILEWSSQSQSRSPVSFQTLNPISHPKNEIMGILSTSIEARDIAFTPESALVHKFSEGTYRVRITGNYLGKDKIYLINIKNRIIEGIYSISILGEKAIFEDLQRHKSIEIGNVVDFVNSSNLLNSEFTNSVGRKILIEYIHPLLRNSESENQTLKKQNIVMDSLVRSSSCDSCKSLLDKVLDGEKNFLKNLAIDVATSVGAMAGCKGLSSYALALCLLGTGALQLNDSYDDNLDAFSKDEMLYFSCVFFGRSFYDVVSQLNVIVPPCPHGFTYWPKYFETTVSVRDEVVVPITIRNNDNSVLNLAISNYIVGHGIGSGVAATVETPPGAATLLAPGASTTFKVRFVCTLPSVCTDYEAVTSFSVKDLIIPEAPYPDDAVNPSNWGDKIEMTYQKIHFLPYVSVDAYRNPARTNEYLFAKSGQRFNLYLALDGFVNPDKSKISWDLPEGASIVGYPKGMTDQSEIVVELPKRNSDTSVKYITGIYNDYKQYGQDKFAVSMYPISISALSNNSGSILTTAGKKYIINVDVQNDATQLSDGYTTRKWDYSYTGRGGINILDDYRLEFTAPVALPNDTTEYIVFTSKNDPSKRVTFYIGLTPVSVVIYRPPNEQEYNYSGEATVESGQIINLRASVGPDANNSGVTWSIQGPGSGIVGSDPLDFTYIAPRNTSGNPEAIVEARSKIDPTKFFRYTVKIKSIYVYLCGGNYCEQSGTVFSGNYPFSGMAVNDYRNYGAIEYTSEIKPINGYLPVPRNCSTQTVPLVVSARSIGDPSKTATLTFYIWPSSC</sequence>
<gene>
    <name evidence="2" type="ORF">GCM10008938_25830</name>
</gene>
<dbReference type="SUPFAM" id="SSF56988">
    <property type="entry name" value="Anthrax protective antigen"/>
    <property type="match status" value="1"/>
</dbReference>
<comment type="caution">
    <text evidence="2">The sequence shown here is derived from an EMBL/GenBank/DDBJ whole genome shotgun (WGS) entry which is preliminary data.</text>
</comment>
<dbReference type="Gene3D" id="3.90.182.10">
    <property type="entry name" value="Toxin - Anthrax Protective Antigen,domain 1"/>
    <property type="match status" value="1"/>
</dbReference>
<dbReference type="InterPro" id="IPR011658">
    <property type="entry name" value="PA14_dom"/>
</dbReference>
<keyword evidence="3" id="KW-1185">Reference proteome</keyword>
<organism evidence="2 3">
    <name type="scientific">Deinococcus roseus</name>
    <dbReference type="NCBI Taxonomy" id="392414"/>
    <lineage>
        <taxon>Bacteria</taxon>
        <taxon>Thermotogati</taxon>
        <taxon>Deinococcota</taxon>
        <taxon>Deinococci</taxon>
        <taxon>Deinococcales</taxon>
        <taxon>Deinococcaceae</taxon>
        <taxon>Deinococcus</taxon>
    </lineage>
</organism>
<name>A0ABQ2D0D8_9DEIO</name>
<evidence type="ECO:0000313" key="3">
    <source>
        <dbReference type="Proteomes" id="UP000632222"/>
    </source>
</evidence>
<dbReference type="EMBL" id="BMOD01000009">
    <property type="protein sequence ID" value="GGJ38549.1"/>
    <property type="molecule type" value="Genomic_DNA"/>
</dbReference>
<dbReference type="Pfam" id="PF07691">
    <property type="entry name" value="PA14"/>
    <property type="match status" value="1"/>
</dbReference>
<dbReference type="InterPro" id="IPR037524">
    <property type="entry name" value="PA14/GLEYA"/>
</dbReference>
<dbReference type="Proteomes" id="UP000632222">
    <property type="component" value="Unassembled WGS sequence"/>
</dbReference>
<accession>A0ABQ2D0D8</accession>
<dbReference type="PROSITE" id="PS51820">
    <property type="entry name" value="PA14"/>
    <property type="match status" value="1"/>
</dbReference>